<dbReference type="Pfam" id="PF03918">
    <property type="entry name" value="CcmH"/>
    <property type="match status" value="1"/>
</dbReference>
<evidence type="ECO:0000256" key="6">
    <source>
        <dbReference type="ARBA" id="ARBA00023004"/>
    </source>
</evidence>
<proteinExistence type="inferred from homology"/>
<evidence type="ECO:0000313" key="10">
    <source>
        <dbReference type="Proteomes" id="UP001259572"/>
    </source>
</evidence>
<gene>
    <name evidence="9" type="ORF">RQX22_02290</name>
</gene>
<dbReference type="InterPro" id="IPR005616">
    <property type="entry name" value="CcmH/CycL/Ccl2/NrfF_N"/>
</dbReference>
<protein>
    <recommendedName>
        <fullName evidence="7">Cytochrome c-type biogenesis protein</fullName>
    </recommendedName>
</protein>
<evidence type="ECO:0000256" key="3">
    <source>
        <dbReference type="ARBA" id="ARBA00022723"/>
    </source>
</evidence>
<feature type="chain" id="PRO_5044962933" description="Cytochrome c-type biogenesis protein" evidence="7">
    <location>
        <begin position="21"/>
        <end position="137"/>
    </location>
</feature>
<name>A0ABU3Q497_9SPHN</name>
<dbReference type="InterPro" id="IPR038297">
    <property type="entry name" value="CcmH/CycL/NrfF/Ccl2_sf"/>
</dbReference>
<keyword evidence="6 7" id="KW-0408">Iron</keyword>
<feature type="signal peptide" evidence="7">
    <location>
        <begin position="1"/>
        <end position="20"/>
    </location>
</feature>
<keyword evidence="2 7" id="KW-0349">Heme</keyword>
<dbReference type="PANTHER" id="PTHR47870">
    <property type="entry name" value="CYTOCHROME C-TYPE BIOGENESIS PROTEIN CCMH"/>
    <property type="match status" value="1"/>
</dbReference>
<evidence type="ECO:0000256" key="1">
    <source>
        <dbReference type="ARBA" id="ARBA00010342"/>
    </source>
</evidence>
<evidence type="ECO:0000313" key="9">
    <source>
        <dbReference type="EMBL" id="MDT9597778.1"/>
    </source>
</evidence>
<dbReference type="PANTHER" id="PTHR47870:SF1">
    <property type="entry name" value="CYTOCHROME C-TYPE BIOGENESIS PROTEIN CCMH"/>
    <property type="match status" value="1"/>
</dbReference>
<comment type="function">
    <text evidence="7">Possible subunit of a heme lyase.</text>
</comment>
<feature type="transmembrane region" description="Helical" evidence="7">
    <location>
        <begin position="109"/>
        <end position="128"/>
    </location>
</feature>
<comment type="caution">
    <text evidence="9">The sequence shown here is derived from an EMBL/GenBank/DDBJ whole genome shotgun (WGS) entry which is preliminary data.</text>
</comment>
<dbReference type="RefSeq" id="WP_315723245.1">
    <property type="nucleotide sequence ID" value="NZ_JAVUPU010000001.1"/>
</dbReference>
<evidence type="ECO:0000256" key="5">
    <source>
        <dbReference type="ARBA" id="ARBA00022748"/>
    </source>
</evidence>
<keyword evidence="5" id="KW-0201">Cytochrome c-type biogenesis</keyword>
<evidence type="ECO:0000256" key="4">
    <source>
        <dbReference type="ARBA" id="ARBA00022729"/>
    </source>
</evidence>
<dbReference type="CDD" id="cd16378">
    <property type="entry name" value="CcmH_N"/>
    <property type="match status" value="1"/>
</dbReference>
<keyword evidence="3 7" id="KW-0479">Metal-binding</keyword>
<evidence type="ECO:0000259" key="8">
    <source>
        <dbReference type="Pfam" id="PF03918"/>
    </source>
</evidence>
<dbReference type="EMBL" id="JAVUPU010000001">
    <property type="protein sequence ID" value="MDT9597778.1"/>
    <property type="molecule type" value="Genomic_DNA"/>
</dbReference>
<reference evidence="9 10" key="1">
    <citation type="submission" date="2023-05" db="EMBL/GenBank/DDBJ databases">
        <authorList>
            <person name="Guo Y."/>
        </authorList>
    </citation>
    <scope>NUCLEOTIDE SEQUENCE [LARGE SCALE GENOMIC DNA]</scope>
    <source>
        <strain evidence="9 10">GR2756</strain>
    </source>
</reference>
<evidence type="ECO:0000256" key="7">
    <source>
        <dbReference type="RuleBase" id="RU364112"/>
    </source>
</evidence>
<feature type="domain" description="CcmH/CycL/Ccl2/NrfF N-terminal" evidence="8">
    <location>
        <begin position="26"/>
        <end position="136"/>
    </location>
</feature>
<accession>A0ABU3Q497</accession>
<keyword evidence="7" id="KW-1133">Transmembrane helix</keyword>
<keyword evidence="7" id="KW-0812">Transmembrane</keyword>
<organism evidence="9 10">
    <name type="scientific">Sphingosinicella rhizophila</name>
    <dbReference type="NCBI Taxonomy" id="3050082"/>
    <lineage>
        <taxon>Bacteria</taxon>
        <taxon>Pseudomonadati</taxon>
        <taxon>Pseudomonadota</taxon>
        <taxon>Alphaproteobacteria</taxon>
        <taxon>Sphingomonadales</taxon>
        <taxon>Sphingosinicellaceae</taxon>
        <taxon>Sphingosinicella</taxon>
    </lineage>
</organism>
<keyword evidence="7" id="KW-0472">Membrane</keyword>
<evidence type="ECO:0000256" key="2">
    <source>
        <dbReference type="ARBA" id="ARBA00022617"/>
    </source>
</evidence>
<sequence>MKYLPALLVMMTSSAAPALAQSSLPPARYADRQLQDPAQEAEAKKLMETLRCLVCQGQSIADSDADMAGDMRALVRQRIAAGEEPEAIRQWLVERYGAWVSYDPPVEPVTWPLWAAPLILLAGGLWLARGRFRRKTR</sequence>
<keyword evidence="10" id="KW-1185">Reference proteome</keyword>
<dbReference type="InterPro" id="IPR051263">
    <property type="entry name" value="C-type_cytochrome_biogenesis"/>
</dbReference>
<dbReference type="Gene3D" id="1.10.8.640">
    <property type="entry name" value="Cytochrome C biogenesis protein"/>
    <property type="match status" value="1"/>
</dbReference>
<dbReference type="Proteomes" id="UP001259572">
    <property type="component" value="Unassembled WGS sequence"/>
</dbReference>
<keyword evidence="4 7" id="KW-0732">Signal</keyword>
<comment type="similarity">
    <text evidence="1 7">Belongs to the CcmH/CycL/Ccl2/NrfF family.</text>
</comment>